<proteinExistence type="predicted"/>
<name>A0ACB9BSK3_9ASTR</name>
<accession>A0ACB9BSK3</accession>
<organism evidence="1 2">
    <name type="scientific">Smallanthus sonchifolius</name>
    <dbReference type="NCBI Taxonomy" id="185202"/>
    <lineage>
        <taxon>Eukaryota</taxon>
        <taxon>Viridiplantae</taxon>
        <taxon>Streptophyta</taxon>
        <taxon>Embryophyta</taxon>
        <taxon>Tracheophyta</taxon>
        <taxon>Spermatophyta</taxon>
        <taxon>Magnoliopsida</taxon>
        <taxon>eudicotyledons</taxon>
        <taxon>Gunneridae</taxon>
        <taxon>Pentapetalae</taxon>
        <taxon>asterids</taxon>
        <taxon>campanulids</taxon>
        <taxon>Asterales</taxon>
        <taxon>Asteraceae</taxon>
        <taxon>Asteroideae</taxon>
        <taxon>Heliantheae alliance</taxon>
        <taxon>Millerieae</taxon>
        <taxon>Smallanthus</taxon>
    </lineage>
</organism>
<evidence type="ECO:0000313" key="1">
    <source>
        <dbReference type="EMBL" id="KAI3724964.1"/>
    </source>
</evidence>
<comment type="caution">
    <text evidence="1">The sequence shown here is derived from an EMBL/GenBank/DDBJ whole genome shotgun (WGS) entry which is preliminary data.</text>
</comment>
<sequence>MAGRRRRSPALPLVVYPCCSQRKKCNHFVLPIFYHVDPSNVRNQRRIEVSVWTSVANLTTGLSNCLACLGIEAKQGSKWTKGNVRRWKAALTEIANLTGMELSGSMPETNFIAEVVEKVRCKLDLKQLSTPPNLIGMDVRVEVINSWLKKEHSNAMAICGMGGSGKTTLARCIYNLNKQYFESSSFVEEIGDHYKHDVLGLQKQLLRDVLKGKEIMISSVSEGTHKIEEVLQKKKVLIVLDDIDDQDELSTLLGTKSCLTHSKIIVTTRLLDIHSWFESISWRCWVHELKLLNDLESLELLSLCAFRSKTPMKVSRSLLYNYHDIVEEIHRLSKY</sequence>
<reference evidence="1 2" key="2">
    <citation type="journal article" date="2022" name="Mol. Ecol. Resour.">
        <title>The genomes of chicory, endive, great burdock and yacon provide insights into Asteraceae paleo-polyploidization history and plant inulin production.</title>
        <authorList>
            <person name="Fan W."/>
            <person name="Wang S."/>
            <person name="Wang H."/>
            <person name="Wang A."/>
            <person name="Jiang F."/>
            <person name="Liu H."/>
            <person name="Zhao H."/>
            <person name="Xu D."/>
            <person name="Zhang Y."/>
        </authorList>
    </citation>
    <scope>NUCLEOTIDE SEQUENCE [LARGE SCALE GENOMIC DNA]</scope>
    <source>
        <strain evidence="2">cv. Yunnan</strain>
        <tissue evidence="1">Leaves</tissue>
    </source>
</reference>
<evidence type="ECO:0000313" key="2">
    <source>
        <dbReference type="Proteomes" id="UP001056120"/>
    </source>
</evidence>
<dbReference type="EMBL" id="CM042039">
    <property type="protein sequence ID" value="KAI3724964.1"/>
    <property type="molecule type" value="Genomic_DNA"/>
</dbReference>
<protein>
    <submittedName>
        <fullName evidence="1">Uncharacterized protein</fullName>
    </submittedName>
</protein>
<dbReference type="Proteomes" id="UP001056120">
    <property type="component" value="Linkage Group LG22"/>
</dbReference>
<reference evidence="2" key="1">
    <citation type="journal article" date="2022" name="Mol. Ecol. Resour.">
        <title>The genomes of chicory, endive, great burdock and yacon provide insights into Asteraceae palaeo-polyploidization history and plant inulin production.</title>
        <authorList>
            <person name="Fan W."/>
            <person name="Wang S."/>
            <person name="Wang H."/>
            <person name="Wang A."/>
            <person name="Jiang F."/>
            <person name="Liu H."/>
            <person name="Zhao H."/>
            <person name="Xu D."/>
            <person name="Zhang Y."/>
        </authorList>
    </citation>
    <scope>NUCLEOTIDE SEQUENCE [LARGE SCALE GENOMIC DNA]</scope>
    <source>
        <strain evidence="2">cv. Yunnan</strain>
    </source>
</reference>
<keyword evidence="2" id="KW-1185">Reference proteome</keyword>
<gene>
    <name evidence="1" type="ORF">L1987_64733</name>
</gene>